<evidence type="ECO:0000256" key="3">
    <source>
        <dbReference type="ARBA" id="ARBA00023163"/>
    </source>
</evidence>
<dbReference type="Gene3D" id="3.40.50.2300">
    <property type="match status" value="2"/>
</dbReference>
<dbReference type="GO" id="GO:0003700">
    <property type="term" value="F:DNA-binding transcription factor activity"/>
    <property type="evidence" value="ECO:0007669"/>
    <property type="project" value="TreeGrafter"/>
</dbReference>
<dbReference type="AlphaFoldDB" id="A0A0J8CCV9"/>
<evidence type="ECO:0000256" key="2">
    <source>
        <dbReference type="ARBA" id="ARBA00023125"/>
    </source>
</evidence>
<dbReference type="PANTHER" id="PTHR30146:SF153">
    <property type="entry name" value="LACTOSE OPERON REPRESSOR"/>
    <property type="match status" value="1"/>
</dbReference>
<dbReference type="InterPro" id="IPR000843">
    <property type="entry name" value="HTH_LacI"/>
</dbReference>
<accession>A0A0J8CCV9</accession>
<dbReference type="PATRIC" id="fig|1938.3.peg.5940"/>
<dbReference type="InterPro" id="IPR046335">
    <property type="entry name" value="LacI/GalR-like_sensor"/>
</dbReference>
<gene>
    <name evidence="5" type="ORF">ACM01_08070</name>
</gene>
<dbReference type="CDD" id="cd06267">
    <property type="entry name" value="PBP1_LacI_sugar_binding-like"/>
    <property type="match status" value="1"/>
</dbReference>
<organism evidence="5 6">
    <name type="scientific">Streptomyces viridochromogenes</name>
    <dbReference type="NCBI Taxonomy" id="1938"/>
    <lineage>
        <taxon>Bacteria</taxon>
        <taxon>Bacillati</taxon>
        <taxon>Actinomycetota</taxon>
        <taxon>Actinomycetes</taxon>
        <taxon>Kitasatosporales</taxon>
        <taxon>Streptomycetaceae</taxon>
        <taxon>Streptomyces</taxon>
    </lineage>
</organism>
<sequence length="302" mass="32497">MSQILNGRGERFTPDTQARVRQAAEDLGYEPSAAGRALARGSSDFVIALLPHPTFGSNLQDLFDPITAELAAHGFTLVLRLSTTSTEALDRLVSGMKPAALLSITPFSEANRRLLEDRGIRHLDPVGAAGKDPFAAIGAMQVHHLVSRGYQRIAFAHLRDPRDNTFGIHRERTIRASCRTAGLPDPKVTWLGLNIEEALAALDELSPPGVGIACYNDDVATALLTAAKLRGFRVPEDVALIGMDHTPLSQLTFPPLTTIRLNLEASVRSITGRLLTLLGVHPLAETELRSNIALELVPGGST</sequence>
<dbReference type="GO" id="GO:0000976">
    <property type="term" value="F:transcription cis-regulatory region binding"/>
    <property type="evidence" value="ECO:0007669"/>
    <property type="project" value="TreeGrafter"/>
</dbReference>
<dbReference type="SUPFAM" id="SSF53822">
    <property type="entry name" value="Periplasmic binding protein-like I"/>
    <property type="match status" value="1"/>
</dbReference>
<evidence type="ECO:0000259" key="4">
    <source>
        <dbReference type="PROSITE" id="PS50932"/>
    </source>
</evidence>
<protein>
    <recommendedName>
        <fullName evidence="4">HTH lacI-type domain-containing protein</fullName>
    </recommendedName>
</protein>
<dbReference type="PANTHER" id="PTHR30146">
    <property type="entry name" value="LACI-RELATED TRANSCRIPTIONAL REPRESSOR"/>
    <property type="match status" value="1"/>
</dbReference>
<keyword evidence="2" id="KW-0238">DNA-binding</keyword>
<dbReference type="Pfam" id="PF13377">
    <property type="entry name" value="Peripla_BP_3"/>
    <property type="match status" value="1"/>
</dbReference>
<dbReference type="InterPro" id="IPR010982">
    <property type="entry name" value="Lambda_DNA-bd_dom_sf"/>
</dbReference>
<comment type="caution">
    <text evidence="5">The sequence shown here is derived from an EMBL/GenBank/DDBJ whole genome shotgun (WGS) entry which is preliminary data.</text>
</comment>
<dbReference type="PROSITE" id="PS50932">
    <property type="entry name" value="HTH_LACI_2"/>
    <property type="match status" value="1"/>
</dbReference>
<dbReference type="Gene3D" id="1.10.260.40">
    <property type="entry name" value="lambda repressor-like DNA-binding domains"/>
    <property type="match status" value="1"/>
</dbReference>
<proteinExistence type="predicted"/>
<reference evidence="5 6" key="1">
    <citation type="submission" date="2015-06" db="EMBL/GenBank/DDBJ databases">
        <authorList>
            <person name="Ju K.-S."/>
            <person name="Doroghazi J.R."/>
            <person name="Metcalf W.W."/>
        </authorList>
    </citation>
    <scope>NUCLEOTIDE SEQUENCE [LARGE SCALE GENOMIC DNA]</scope>
    <source>
        <strain evidence="5 6">NRRL 3414</strain>
    </source>
</reference>
<evidence type="ECO:0000313" key="5">
    <source>
        <dbReference type="EMBL" id="KMS75715.1"/>
    </source>
</evidence>
<dbReference type="EMBL" id="LFNT01000006">
    <property type="protein sequence ID" value="KMS75715.1"/>
    <property type="molecule type" value="Genomic_DNA"/>
</dbReference>
<keyword evidence="1" id="KW-0805">Transcription regulation</keyword>
<dbReference type="SMART" id="SM00354">
    <property type="entry name" value="HTH_LACI"/>
    <property type="match status" value="1"/>
</dbReference>
<keyword evidence="3" id="KW-0804">Transcription</keyword>
<evidence type="ECO:0000313" key="6">
    <source>
        <dbReference type="Proteomes" id="UP000037432"/>
    </source>
</evidence>
<evidence type="ECO:0000256" key="1">
    <source>
        <dbReference type="ARBA" id="ARBA00023015"/>
    </source>
</evidence>
<dbReference type="CDD" id="cd01392">
    <property type="entry name" value="HTH_LacI"/>
    <property type="match status" value="1"/>
</dbReference>
<dbReference type="InterPro" id="IPR028082">
    <property type="entry name" value="Peripla_BP_I"/>
</dbReference>
<name>A0A0J8CCV9_STRVR</name>
<dbReference type="Proteomes" id="UP000037432">
    <property type="component" value="Unassembled WGS sequence"/>
</dbReference>
<feature type="domain" description="HTH lacI-type" evidence="4">
    <location>
        <begin position="1"/>
        <end position="40"/>
    </location>
</feature>